<dbReference type="PROSITE" id="PS50240">
    <property type="entry name" value="TRYPSIN_DOM"/>
    <property type="match status" value="1"/>
</dbReference>
<evidence type="ECO:0000259" key="5">
    <source>
        <dbReference type="PROSITE" id="PS50093"/>
    </source>
</evidence>
<dbReference type="PROSITE" id="PS00135">
    <property type="entry name" value="TRYPSIN_SER"/>
    <property type="match status" value="1"/>
</dbReference>
<evidence type="ECO:0000313" key="7">
    <source>
        <dbReference type="EMBL" id="MBE0367584.1"/>
    </source>
</evidence>
<evidence type="ECO:0008006" key="9">
    <source>
        <dbReference type="Google" id="ProtNLM"/>
    </source>
</evidence>
<dbReference type="CDD" id="cd00190">
    <property type="entry name" value="Tryp_SPc"/>
    <property type="match status" value="1"/>
</dbReference>
<organism evidence="7 8">
    <name type="scientific">Pseudoalteromonas aurantia 208</name>
    <dbReference type="NCBI Taxonomy" id="1314867"/>
    <lineage>
        <taxon>Bacteria</taxon>
        <taxon>Pseudomonadati</taxon>
        <taxon>Pseudomonadota</taxon>
        <taxon>Gammaproteobacteria</taxon>
        <taxon>Alteromonadales</taxon>
        <taxon>Pseudoalteromonadaceae</taxon>
        <taxon>Pseudoalteromonas</taxon>
    </lineage>
</organism>
<dbReference type="InterPro" id="IPR018114">
    <property type="entry name" value="TRYPSIN_HIS"/>
</dbReference>
<dbReference type="PROSITE" id="PS50093">
    <property type="entry name" value="PKD"/>
    <property type="match status" value="2"/>
</dbReference>
<dbReference type="InterPro" id="IPR051487">
    <property type="entry name" value="Ser/Thr_Proteases_Immune/Dev"/>
</dbReference>
<dbReference type="SMART" id="SM00089">
    <property type="entry name" value="PKD"/>
    <property type="match status" value="2"/>
</dbReference>
<feature type="domain" description="PKD" evidence="5">
    <location>
        <begin position="278"/>
        <end position="349"/>
    </location>
</feature>
<dbReference type="InterPro" id="IPR003610">
    <property type="entry name" value="CBM5/12"/>
</dbReference>
<dbReference type="EMBL" id="AQGV01000012">
    <property type="protein sequence ID" value="MBE0367584.1"/>
    <property type="molecule type" value="Genomic_DNA"/>
</dbReference>
<dbReference type="Gene3D" id="2.40.10.10">
    <property type="entry name" value="Trypsin-like serine proteases"/>
    <property type="match status" value="1"/>
</dbReference>
<dbReference type="Pfam" id="PF00089">
    <property type="entry name" value="Trypsin"/>
    <property type="match status" value="1"/>
</dbReference>
<keyword evidence="2" id="KW-1015">Disulfide bond</keyword>
<keyword evidence="4" id="KW-0732">Signal</keyword>
<dbReference type="InterPro" id="IPR001254">
    <property type="entry name" value="Trypsin_dom"/>
</dbReference>
<dbReference type="SMART" id="SM00495">
    <property type="entry name" value="ChtBD3"/>
    <property type="match status" value="2"/>
</dbReference>
<evidence type="ECO:0000256" key="3">
    <source>
        <dbReference type="RuleBase" id="RU363034"/>
    </source>
</evidence>
<dbReference type="InterPro" id="IPR001314">
    <property type="entry name" value="Peptidase_S1A"/>
</dbReference>
<keyword evidence="1 3" id="KW-0378">Hydrolase</keyword>
<proteinExistence type="predicted"/>
<name>A0ABR9E9C6_9GAMM</name>
<evidence type="ECO:0000256" key="1">
    <source>
        <dbReference type="ARBA" id="ARBA00022801"/>
    </source>
</evidence>
<feature type="domain" description="PKD" evidence="5">
    <location>
        <begin position="416"/>
        <end position="484"/>
    </location>
</feature>
<dbReference type="CDD" id="cd12215">
    <property type="entry name" value="ChiC_BD"/>
    <property type="match status" value="2"/>
</dbReference>
<dbReference type="InterPro" id="IPR035986">
    <property type="entry name" value="PKD_dom_sf"/>
</dbReference>
<evidence type="ECO:0000256" key="4">
    <source>
        <dbReference type="SAM" id="SignalP"/>
    </source>
</evidence>
<dbReference type="Pfam" id="PF02839">
    <property type="entry name" value="CBM_5_12"/>
    <property type="match status" value="2"/>
</dbReference>
<dbReference type="RefSeq" id="WP_192506996.1">
    <property type="nucleotide sequence ID" value="NZ_AQGV01000012.1"/>
</dbReference>
<accession>A0ABR9E9C6</accession>
<dbReference type="InterPro" id="IPR036573">
    <property type="entry name" value="CBM_sf_5/12"/>
</dbReference>
<evidence type="ECO:0000256" key="2">
    <source>
        <dbReference type="ARBA" id="ARBA00023157"/>
    </source>
</evidence>
<dbReference type="InterPro" id="IPR013783">
    <property type="entry name" value="Ig-like_fold"/>
</dbReference>
<feature type="domain" description="Peptidase S1" evidence="6">
    <location>
        <begin position="30"/>
        <end position="258"/>
    </location>
</feature>
<dbReference type="SMART" id="SM00020">
    <property type="entry name" value="Tryp_SPc"/>
    <property type="match status" value="1"/>
</dbReference>
<dbReference type="SUPFAM" id="SSF51055">
    <property type="entry name" value="Carbohydrate binding domain"/>
    <property type="match status" value="2"/>
</dbReference>
<keyword evidence="3" id="KW-0645">Protease</keyword>
<feature type="chain" id="PRO_5046579610" description="Serine protease" evidence="4">
    <location>
        <begin position="22"/>
        <end position="543"/>
    </location>
</feature>
<keyword evidence="3" id="KW-0720">Serine protease</keyword>
<keyword evidence="8" id="KW-1185">Reference proteome</keyword>
<dbReference type="Gene3D" id="2.60.40.10">
    <property type="entry name" value="Immunoglobulins"/>
    <property type="match status" value="2"/>
</dbReference>
<dbReference type="InterPro" id="IPR000601">
    <property type="entry name" value="PKD_dom"/>
</dbReference>
<dbReference type="PROSITE" id="PS00134">
    <property type="entry name" value="TRYPSIN_HIS"/>
    <property type="match status" value="1"/>
</dbReference>
<dbReference type="InterPro" id="IPR033116">
    <property type="entry name" value="TRYPSIN_SER"/>
</dbReference>
<dbReference type="Proteomes" id="UP000615755">
    <property type="component" value="Unassembled WGS sequence"/>
</dbReference>
<evidence type="ECO:0000313" key="8">
    <source>
        <dbReference type="Proteomes" id="UP000615755"/>
    </source>
</evidence>
<dbReference type="InterPro" id="IPR009003">
    <property type="entry name" value="Peptidase_S1_PA"/>
</dbReference>
<feature type="signal peptide" evidence="4">
    <location>
        <begin position="1"/>
        <end position="21"/>
    </location>
</feature>
<dbReference type="SUPFAM" id="SSF49299">
    <property type="entry name" value="PKD domain"/>
    <property type="match status" value="2"/>
</dbReference>
<protein>
    <recommendedName>
        <fullName evidence="9">Serine protease</fullName>
    </recommendedName>
</protein>
<dbReference type="SUPFAM" id="SSF50494">
    <property type="entry name" value="Trypsin-like serine proteases"/>
    <property type="match status" value="1"/>
</dbReference>
<dbReference type="Pfam" id="PF18911">
    <property type="entry name" value="PKD_4"/>
    <property type="match status" value="2"/>
</dbReference>
<dbReference type="InterPro" id="IPR022409">
    <property type="entry name" value="PKD/Chitinase_dom"/>
</dbReference>
<evidence type="ECO:0000259" key="6">
    <source>
        <dbReference type="PROSITE" id="PS50240"/>
    </source>
</evidence>
<dbReference type="Gene3D" id="2.10.10.20">
    <property type="entry name" value="Carbohydrate-binding module superfamily 5/12"/>
    <property type="match status" value="2"/>
</dbReference>
<gene>
    <name evidence="7" type="ORF">PAUR_a0969</name>
</gene>
<dbReference type="PRINTS" id="PR00722">
    <property type="entry name" value="CHYMOTRYPSIN"/>
</dbReference>
<dbReference type="InterPro" id="IPR043504">
    <property type="entry name" value="Peptidase_S1_PA_chymotrypsin"/>
</dbReference>
<reference evidence="7 8" key="1">
    <citation type="submission" date="2015-03" db="EMBL/GenBank/DDBJ databases">
        <title>Genome sequence of Pseudoalteromonas aurantia.</title>
        <authorList>
            <person name="Xie B.-B."/>
            <person name="Rong J.-C."/>
            <person name="Qin Q.-L."/>
            <person name="Zhang Y.-Z."/>
        </authorList>
    </citation>
    <scope>NUCLEOTIDE SEQUENCE [LARGE SCALE GENOMIC DNA]</scope>
    <source>
        <strain evidence="7 8">208</strain>
    </source>
</reference>
<comment type="caution">
    <text evidence="7">The sequence shown here is derived from an EMBL/GenBank/DDBJ whole genome shotgun (WGS) entry which is preliminary data.</text>
</comment>
<dbReference type="CDD" id="cd00146">
    <property type="entry name" value="PKD"/>
    <property type="match status" value="2"/>
</dbReference>
<dbReference type="PANTHER" id="PTHR24256">
    <property type="entry name" value="TRYPTASE-RELATED"/>
    <property type="match status" value="1"/>
</dbReference>
<sequence>MKITLSALAVFTSLLSAGISASELDITPNIVGGSETPAYSRPYQVALLMNGRQGCGGTLLSRDWVLTAAHCLDSASTSNLTVKVGAHSLSQNDGQVLRVSQIINHEQWRGANGIRSGYDIAVLRLASPADAKYTPAKLPTADIEQQYANIGNSVTVSGWGLTSNRGRPSDRLLEVALPVISNASCSSQLNYNIPSSVICGGGQGGKSACNGDSGGPYAVRVGNDFYSIGTVSWGIGCSGATAFTRTTSYLNWIQDKTGLIDPVDALPVADFDVQVSQLTAQFNDRSSDDNGIIAHAWSFGDQQGGTSNAASPSYQFSQAGNYTVSLTVTDTAQQTHTTSKLVEIGVTTTPCNGVQAWDAAQSYALGDKVSYKGFEYEATWWSQGAAPDLYSQVWKKGKACSVTTDPLPSADFSVTTSKLNATFTNLSRDNGQIVASNWSFGDGNSSTEFSPTHSYRAPGSYQVTLNVTDDQGQVSQHVETVTVTNGDTSGCNGIQPWSPSTVYTAGDKVTLNNTVYQANWWVQGENPEESGPWGAWTDVGKCL</sequence>